<keyword evidence="3" id="KW-1185">Reference proteome</keyword>
<dbReference type="Gene3D" id="3.40.50.150">
    <property type="entry name" value="Vaccinia Virus protein VP39"/>
    <property type="match status" value="1"/>
</dbReference>
<sequence length="250" mass="28354">MHLLYKDHVNDQEITVLDTPKLYGENGNFRVLQFSNEAIQGALDLNHPERILFEYPRAMIHLMELNDPSFEDLFVIGHGIGTIPRYCADKRCKVAELDARIVELSRKYFGYNGDNVIVADGRQILEGEDPEAYDFIILDAFTDKGTPQHLTSWEFFKMTSEKLDSHGAIILNLMGRSEHDHHVNAIHTTLRECYPYVKSFALPAEGASDIQNILIVGGKTSIQFQARHMSGFSEIELGEGYIIRDAHSLT</sequence>
<dbReference type="Proteomes" id="UP000192940">
    <property type="component" value="Chromosome I"/>
</dbReference>
<reference evidence="2 3" key="1">
    <citation type="submission" date="2017-04" db="EMBL/GenBank/DDBJ databases">
        <authorList>
            <person name="Afonso C.L."/>
            <person name="Miller P.J."/>
            <person name="Scott M.A."/>
            <person name="Spackman E."/>
            <person name="Goraichik I."/>
            <person name="Dimitrov K.M."/>
            <person name="Suarez D.L."/>
            <person name="Swayne D.E."/>
        </authorList>
    </citation>
    <scope>NUCLEOTIDE SEQUENCE [LARGE SCALE GENOMIC DNA]</scope>
    <source>
        <strain evidence="2 3">N3/975</strain>
    </source>
</reference>
<evidence type="ECO:0000256" key="1">
    <source>
        <dbReference type="ARBA" id="ARBA00023115"/>
    </source>
</evidence>
<organism evidence="2 3">
    <name type="scientific">Paenibacillus uliginis N3/975</name>
    <dbReference type="NCBI Taxonomy" id="1313296"/>
    <lineage>
        <taxon>Bacteria</taxon>
        <taxon>Bacillati</taxon>
        <taxon>Bacillota</taxon>
        <taxon>Bacilli</taxon>
        <taxon>Bacillales</taxon>
        <taxon>Paenibacillaceae</taxon>
        <taxon>Paenibacillus</taxon>
    </lineage>
</organism>
<evidence type="ECO:0000313" key="2">
    <source>
        <dbReference type="EMBL" id="SMF83346.1"/>
    </source>
</evidence>
<proteinExistence type="predicted"/>
<name>A0A1X7HCF4_9BACL</name>
<dbReference type="EMBL" id="LT840184">
    <property type="protein sequence ID" value="SMF83346.1"/>
    <property type="molecule type" value="Genomic_DNA"/>
</dbReference>
<gene>
    <name evidence="2" type="ORF">SAMN05661091_2361</name>
</gene>
<accession>A0A1X7HCF4</accession>
<dbReference type="AlphaFoldDB" id="A0A1X7HCF4"/>
<dbReference type="Pfam" id="PF01564">
    <property type="entry name" value="Spermine_synth"/>
    <property type="match status" value="1"/>
</dbReference>
<dbReference type="InterPro" id="IPR029063">
    <property type="entry name" value="SAM-dependent_MTases_sf"/>
</dbReference>
<dbReference type="SUPFAM" id="SSF53335">
    <property type="entry name" value="S-adenosyl-L-methionine-dependent methyltransferases"/>
    <property type="match status" value="1"/>
</dbReference>
<dbReference type="GO" id="GO:0006596">
    <property type="term" value="P:polyamine biosynthetic process"/>
    <property type="evidence" value="ECO:0007669"/>
    <property type="project" value="UniProtKB-KW"/>
</dbReference>
<dbReference type="PANTHER" id="PTHR43317:SF1">
    <property type="entry name" value="THERMOSPERMINE SYNTHASE ACAULIS5"/>
    <property type="match status" value="1"/>
</dbReference>
<dbReference type="PANTHER" id="PTHR43317">
    <property type="entry name" value="THERMOSPERMINE SYNTHASE ACAULIS5"/>
    <property type="match status" value="1"/>
</dbReference>
<protein>
    <submittedName>
        <fullName evidence="2">Spermidine synthase</fullName>
    </submittedName>
</protein>
<dbReference type="NCBIfam" id="NF037959">
    <property type="entry name" value="MFS_SpdSyn"/>
    <property type="match status" value="1"/>
</dbReference>
<keyword evidence="1" id="KW-0620">Polyamine biosynthesis</keyword>
<evidence type="ECO:0000313" key="3">
    <source>
        <dbReference type="Proteomes" id="UP000192940"/>
    </source>
</evidence>
<dbReference type="STRING" id="1313296.SAMN05661091_2361"/>